<evidence type="ECO:0000313" key="1">
    <source>
        <dbReference type="EMBL" id="OAY22124.1"/>
    </source>
</evidence>
<dbReference type="EMBL" id="KV450505">
    <property type="protein sequence ID" value="OAY22124.1"/>
    <property type="molecule type" value="Genomic_DNA"/>
</dbReference>
<protein>
    <submittedName>
        <fullName evidence="1">Uncharacterized protein</fullName>
    </submittedName>
</protein>
<proteinExistence type="predicted"/>
<organism evidence="1">
    <name type="scientific">Manihot esculenta</name>
    <name type="common">Cassava</name>
    <name type="synonym">Jatropha manihot</name>
    <dbReference type="NCBI Taxonomy" id="3983"/>
    <lineage>
        <taxon>Eukaryota</taxon>
        <taxon>Viridiplantae</taxon>
        <taxon>Streptophyta</taxon>
        <taxon>Embryophyta</taxon>
        <taxon>Tracheophyta</taxon>
        <taxon>Spermatophyta</taxon>
        <taxon>Magnoliopsida</taxon>
        <taxon>eudicotyledons</taxon>
        <taxon>Gunneridae</taxon>
        <taxon>Pentapetalae</taxon>
        <taxon>rosids</taxon>
        <taxon>fabids</taxon>
        <taxon>Malpighiales</taxon>
        <taxon>Euphorbiaceae</taxon>
        <taxon>Crotonoideae</taxon>
        <taxon>Manihoteae</taxon>
        <taxon>Manihot</taxon>
    </lineage>
</organism>
<reference evidence="1" key="1">
    <citation type="submission" date="2016-02" db="EMBL/GenBank/DDBJ databases">
        <title>WGS assembly of Manihot esculenta.</title>
        <authorList>
            <person name="Bredeson J.V."/>
            <person name="Prochnik S.E."/>
            <person name="Lyons J.B."/>
            <person name="Schmutz J."/>
            <person name="Grimwood J."/>
            <person name="Vrebalov J."/>
            <person name="Bart R.S."/>
            <person name="Amuge T."/>
            <person name="Ferguson M.E."/>
            <person name="Green R."/>
            <person name="Putnam N."/>
            <person name="Stites J."/>
            <person name="Rounsley S."/>
            <person name="Rokhsar D.S."/>
        </authorList>
    </citation>
    <scope>NUCLEOTIDE SEQUENCE [LARGE SCALE GENOMIC DNA]</scope>
    <source>
        <tissue evidence="1">Leaf</tissue>
    </source>
</reference>
<dbReference type="AlphaFoldDB" id="A0A199UBT2"/>
<accession>A0A199UBT2</accession>
<name>A0A199UBT2_MANES</name>
<gene>
    <name evidence="1" type="ORF">MANES_S027200</name>
</gene>
<sequence>MKLAKNTVINVPSACKRKMDCINHKSKDKYWATKNKFINIAEPIPAKESSNRKYRLIK</sequence>